<dbReference type="AlphaFoldDB" id="A0A396RNJ8"/>
<reference evidence="3 4" key="1">
    <citation type="submission" date="2018-08" db="EMBL/GenBank/DDBJ databases">
        <title>The multiple taxonomic identification of Sphingomonas gilva.</title>
        <authorList>
            <person name="Zhu D."/>
            <person name="Zheng S."/>
        </authorList>
    </citation>
    <scope>NUCLEOTIDE SEQUENCE [LARGE SCALE GENOMIC DNA]</scope>
    <source>
        <strain evidence="3 4">ZDH117</strain>
    </source>
</reference>
<protein>
    <submittedName>
        <fullName evidence="3">DUF1254 domain-containing protein</fullName>
    </submittedName>
</protein>
<sequence length="176" mass="18764">MLKRFVPWIALVAGVAMLTFVVALYATPGLLMRAAVGRLADRGGVNRMAHAPLATAEARTIVRPSPDLAYSSCPFDLADGAVTVTVMPVDAPYWSLSVYDSQTDAVFVRNDREMRGEPVRIAIARQGQTIPAGYVPVWVDGRRGVALLRILVPNAAAFPGIDAARKASSCQVATPS</sequence>
<evidence type="ECO:0000313" key="3">
    <source>
        <dbReference type="EMBL" id="RHW17336.1"/>
    </source>
</evidence>
<organism evidence="3 4">
    <name type="scientific">Sphingomonas gilva</name>
    <dbReference type="NCBI Taxonomy" id="2305907"/>
    <lineage>
        <taxon>Bacteria</taxon>
        <taxon>Pseudomonadati</taxon>
        <taxon>Pseudomonadota</taxon>
        <taxon>Alphaproteobacteria</taxon>
        <taxon>Sphingomonadales</taxon>
        <taxon>Sphingomonadaceae</taxon>
        <taxon>Sphingomonas</taxon>
    </lineage>
</organism>
<feature type="domain" description="DUF1254" evidence="2">
    <location>
        <begin position="45"/>
        <end position="170"/>
    </location>
</feature>
<keyword evidence="1" id="KW-0812">Transmembrane</keyword>
<dbReference type="OrthoDB" id="1346484at2"/>
<feature type="transmembrane region" description="Helical" evidence="1">
    <location>
        <begin position="6"/>
        <end position="26"/>
    </location>
</feature>
<evidence type="ECO:0000259" key="2">
    <source>
        <dbReference type="Pfam" id="PF06863"/>
    </source>
</evidence>
<dbReference type="InterPro" id="IPR037050">
    <property type="entry name" value="DUF1254_sf"/>
</dbReference>
<dbReference type="RefSeq" id="WP_118864084.1">
    <property type="nucleotide sequence ID" value="NZ_QWLV01000004.1"/>
</dbReference>
<dbReference type="EMBL" id="QWLV01000004">
    <property type="protein sequence ID" value="RHW17336.1"/>
    <property type="molecule type" value="Genomic_DNA"/>
</dbReference>
<gene>
    <name evidence="3" type="ORF">D1610_10175</name>
</gene>
<evidence type="ECO:0000313" key="4">
    <source>
        <dbReference type="Proteomes" id="UP000266693"/>
    </source>
</evidence>
<keyword evidence="4" id="KW-1185">Reference proteome</keyword>
<comment type="caution">
    <text evidence="3">The sequence shown here is derived from an EMBL/GenBank/DDBJ whole genome shotgun (WGS) entry which is preliminary data.</text>
</comment>
<dbReference type="Gene3D" id="2.60.40.1610">
    <property type="entry name" value="Domain of unknown function DUF1254"/>
    <property type="match status" value="1"/>
</dbReference>
<name>A0A396RNJ8_9SPHN</name>
<dbReference type="InterPro" id="IPR010679">
    <property type="entry name" value="DUF1254"/>
</dbReference>
<proteinExistence type="predicted"/>
<keyword evidence="1" id="KW-0472">Membrane</keyword>
<dbReference type="Proteomes" id="UP000266693">
    <property type="component" value="Unassembled WGS sequence"/>
</dbReference>
<dbReference type="Pfam" id="PF06863">
    <property type="entry name" value="DUF1254"/>
    <property type="match status" value="1"/>
</dbReference>
<evidence type="ECO:0000256" key="1">
    <source>
        <dbReference type="SAM" id="Phobius"/>
    </source>
</evidence>
<keyword evidence="1" id="KW-1133">Transmembrane helix</keyword>
<accession>A0A396RNJ8</accession>
<dbReference type="SUPFAM" id="SSF160935">
    <property type="entry name" value="VPA0735-like"/>
    <property type="match status" value="1"/>
</dbReference>